<dbReference type="EMBL" id="QJKJ01002885">
    <property type="protein sequence ID" value="RDY00873.1"/>
    <property type="molecule type" value="Genomic_DNA"/>
</dbReference>
<protein>
    <recommendedName>
        <fullName evidence="1">Retroviral polymerase SH3-like domain-containing protein</fullName>
    </recommendedName>
</protein>
<dbReference type="AlphaFoldDB" id="A0A371HDJ4"/>
<keyword evidence="3" id="KW-1185">Reference proteome</keyword>
<dbReference type="InterPro" id="IPR057670">
    <property type="entry name" value="SH3_retrovirus"/>
</dbReference>
<organism evidence="2 3">
    <name type="scientific">Mucuna pruriens</name>
    <name type="common">Velvet bean</name>
    <name type="synonym">Dolichos pruriens</name>
    <dbReference type="NCBI Taxonomy" id="157652"/>
    <lineage>
        <taxon>Eukaryota</taxon>
        <taxon>Viridiplantae</taxon>
        <taxon>Streptophyta</taxon>
        <taxon>Embryophyta</taxon>
        <taxon>Tracheophyta</taxon>
        <taxon>Spermatophyta</taxon>
        <taxon>Magnoliopsida</taxon>
        <taxon>eudicotyledons</taxon>
        <taxon>Gunneridae</taxon>
        <taxon>Pentapetalae</taxon>
        <taxon>rosids</taxon>
        <taxon>fabids</taxon>
        <taxon>Fabales</taxon>
        <taxon>Fabaceae</taxon>
        <taxon>Papilionoideae</taxon>
        <taxon>50 kb inversion clade</taxon>
        <taxon>NPAAA clade</taxon>
        <taxon>indigoferoid/millettioid clade</taxon>
        <taxon>Phaseoleae</taxon>
        <taxon>Mucuna</taxon>
    </lineage>
</organism>
<feature type="non-terminal residue" evidence="2">
    <location>
        <position position="1"/>
    </location>
</feature>
<name>A0A371HDJ4_MUCPR</name>
<dbReference type="Pfam" id="PF25597">
    <property type="entry name" value="SH3_retrovirus"/>
    <property type="match status" value="1"/>
</dbReference>
<dbReference type="OrthoDB" id="1751476at2759"/>
<proteinExistence type="predicted"/>
<dbReference type="Proteomes" id="UP000257109">
    <property type="component" value="Unassembled WGS sequence"/>
</dbReference>
<reference evidence="2" key="1">
    <citation type="submission" date="2018-05" db="EMBL/GenBank/DDBJ databases">
        <title>Draft genome of Mucuna pruriens seed.</title>
        <authorList>
            <person name="Nnadi N.E."/>
            <person name="Vos R."/>
            <person name="Hasami M.H."/>
            <person name="Devisetty U.K."/>
            <person name="Aguiy J.C."/>
        </authorList>
    </citation>
    <scope>NUCLEOTIDE SEQUENCE [LARGE SCALE GENOMIC DNA]</scope>
    <source>
        <strain evidence="2">JCA_2017</strain>
    </source>
</reference>
<accession>A0A371HDJ4</accession>
<feature type="domain" description="Retroviral polymerase SH3-like" evidence="1">
    <location>
        <begin position="66"/>
        <end position="109"/>
    </location>
</feature>
<comment type="caution">
    <text evidence="2">The sequence shown here is derived from an EMBL/GenBank/DDBJ whole genome shotgun (WGS) entry which is preliminary data.</text>
</comment>
<evidence type="ECO:0000313" key="2">
    <source>
        <dbReference type="EMBL" id="RDY00873.1"/>
    </source>
</evidence>
<evidence type="ECO:0000259" key="1">
    <source>
        <dbReference type="Pfam" id="PF25597"/>
    </source>
</evidence>
<sequence length="118" mass="14087">MFFAHMSLLRSSLYFANIFKMKKVLMLLLLEVITRENLKMKTFNNFVKNMEFIIIFPVQELLNRMDNLGKFNLESDKRIFSGYLIVSKAYRVYNSRTSKVEESIHVKFNVYKPDKELS</sequence>
<gene>
    <name evidence="2" type="ORF">CR513_15889</name>
</gene>
<evidence type="ECO:0000313" key="3">
    <source>
        <dbReference type="Proteomes" id="UP000257109"/>
    </source>
</evidence>